<proteinExistence type="predicted"/>
<name>A0A9X0C3F9_9EURO</name>
<dbReference type="Proteomes" id="UP001148312">
    <property type="component" value="Unassembled WGS sequence"/>
</dbReference>
<accession>A0A9X0C3F9</accession>
<sequence>MTDNGEMEETPFGLMSLYDLLTPEIPELAYTPTKVDIREARSLPCQFRPMEIFPSPTIMDQVDYNPGRVFPIPHEPLHLLNKKVLDDSLEWFYQVIVKGTVMAKGNNYKHLHWEKAVSGNLVWRLKFVDCVLMTSKPQNKKNWESLYLTQTQKMIKTHHDSERNLYK</sequence>
<dbReference type="GeneID" id="81621058"/>
<dbReference type="RefSeq" id="XP_056795102.1">
    <property type="nucleotide sequence ID" value="XM_056930809.1"/>
</dbReference>
<comment type="caution">
    <text evidence="1">The sequence shown here is derived from an EMBL/GenBank/DDBJ whole genome shotgun (WGS) entry which is preliminary data.</text>
</comment>
<dbReference type="AlphaFoldDB" id="A0A9X0C3F9"/>
<organism evidence="1 2">
    <name type="scientific">Penicillium diatomitis</name>
    <dbReference type="NCBI Taxonomy" id="2819901"/>
    <lineage>
        <taxon>Eukaryota</taxon>
        <taxon>Fungi</taxon>
        <taxon>Dikarya</taxon>
        <taxon>Ascomycota</taxon>
        <taxon>Pezizomycotina</taxon>
        <taxon>Eurotiomycetes</taxon>
        <taxon>Eurotiomycetidae</taxon>
        <taxon>Eurotiales</taxon>
        <taxon>Aspergillaceae</taxon>
        <taxon>Penicillium</taxon>
    </lineage>
</organism>
<gene>
    <name evidence="1" type="ORF">N7539_001205</name>
</gene>
<protein>
    <submittedName>
        <fullName evidence="1">Uncharacterized protein</fullName>
    </submittedName>
</protein>
<evidence type="ECO:0000313" key="1">
    <source>
        <dbReference type="EMBL" id="KAJ5496089.1"/>
    </source>
</evidence>
<dbReference type="EMBL" id="JAPWDQ010000001">
    <property type="protein sequence ID" value="KAJ5496089.1"/>
    <property type="molecule type" value="Genomic_DNA"/>
</dbReference>
<reference evidence="1" key="2">
    <citation type="journal article" date="2023" name="IMA Fungus">
        <title>Comparative genomic study of the Penicillium genus elucidates a diverse pangenome and 15 lateral gene transfer events.</title>
        <authorList>
            <person name="Petersen C."/>
            <person name="Sorensen T."/>
            <person name="Nielsen M.R."/>
            <person name="Sondergaard T.E."/>
            <person name="Sorensen J.L."/>
            <person name="Fitzpatrick D.A."/>
            <person name="Frisvad J.C."/>
            <person name="Nielsen K.L."/>
        </authorList>
    </citation>
    <scope>NUCLEOTIDE SEQUENCE</scope>
    <source>
        <strain evidence="1">IBT 30728</strain>
    </source>
</reference>
<evidence type="ECO:0000313" key="2">
    <source>
        <dbReference type="Proteomes" id="UP001148312"/>
    </source>
</evidence>
<keyword evidence="2" id="KW-1185">Reference proteome</keyword>
<reference evidence="1" key="1">
    <citation type="submission" date="2022-12" db="EMBL/GenBank/DDBJ databases">
        <authorList>
            <person name="Petersen C."/>
        </authorList>
    </citation>
    <scope>NUCLEOTIDE SEQUENCE</scope>
    <source>
        <strain evidence="1">IBT 30728</strain>
    </source>
</reference>